<accession>A0ABX1FP37</accession>
<comment type="caution">
    <text evidence="1">The sequence shown here is derived from an EMBL/GenBank/DDBJ whole genome shotgun (WGS) entry which is preliminary data.</text>
</comment>
<name>A0ABX1FP37_9PSEU</name>
<protein>
    <recommendedName>
        <fullName evidence="3">Avirulence D protein (AvrD)</fullName>
    </recommendedName>
</protein>
<proteinExistence type="predicted"/>
<sequence>MGQKKINYPSIDDHLGAGSGRYFGAGYRRVEHSVHSAVVDRDNASVEASAVVGYPVDWSTKSSRRKLVPHLSTIDAAVLSVVLAEAYLTSTFALNDDQRRTMWLRRMVIKAGNKPQEQLEGFRISANHRETTGRPDGTSVSVLDSQLGGLRTRVEVVHDEGRHICGSGREALPDDLLGDPDRRYYANGFRAHQQRIADVALDLDATEVSGRVQVTGEVFPDGFAGAYQPGITVVDGMIVLAQLAQSLLYHVDDIRRGDSNTLWMRQVDFTAGSPHQRSTEFRTSTSITRSRLLGFDGGTWRTSDWTADFAGLRYAYRLAHRLPAETRLAVSS</sequence>
<keyword evidence="2" id="KW-1185">Reference proteome</keyword>
<gene>
    <name evidence="1" type="ORF">FXN61_29905</name>
</gene>
<evidence type="ECO:0008006" key="3">
    <source>
        <dbReference type="Google" id="ProtNLM"/>
    </source>
</evidence>
<organism evidence="1 2">
    <name type="scientific">Lentzea indica</name>
    <dbReference type="NCBI Taxonomy" id="2604800"/>
    <lineage>
        <taxon>Bacteria</taxon>
        <taxon>Bacillati</taxon>
        <taxon>Actinomycetota</taxon>
        <taxon>Actinomycetes</taxon>
        <taxon>Pseudonocardiales</taxon>
        <taxon>Pseudonocardiaceae</taxon>
        <taxon>Lentzea</taxon>
    </lineage>
</organism>
<evidence type="ECO:0000313" key="2">
    <source>
        <dbReference type="Proteomes" id="UP001515943"/>
    </source>
</evidence>
<dbReference type="Pfam" id="PF05655">
    <property type="entry name" value="AvrD"/>
    <property type="match status" value="1"/>
</dbReference>
<dbReference type="InterPro" id="IPR008799">
    <property type="entry name" value="Pseudomon_AvrD"/>
</dbReference>
<dbReference type="Proteomes" id="UP001515943">
    <property type="component" value="Unassembled WGS sequence"/>
</dbReference>
<evidence type="ECO:0000313" key="1">
    <source>
        <dbReference type="EMBL" id="NKE60773.1"/>
    </source>
</evidence>
<dbReference type="RefSeq" id="WP_167977435.1">
    <property type="nucleotide sequence ID" value="NZ_VSRL01000137.1"/>
</dbReference>
<dbReference type="EMBL" id="VSRL01000137">
    <property type="protein sequence ID" value="NKE60773.1"/>
    <property type="molecule type" value="Genomic_DNA"/>
</dbReference>
<reference evidence="1 2" key="1">
    <citation type="submission" date="2019-08" db="EMBL/GenBank/DDBJ databases">
        <title>Lentzea from Indian Himalayas.</title>
        <authorList>
            <person name="Mandal S."/>
            <person name="Mallick Gupta A."/>
            <person name="Maiti P.K."/>
            <person name="Sarkar J."/>
            <person name="Mandal S."/>
        </authorList>
    </citation>
    <scope>NUCLEOTIDE SEQUENCE [LARGE SCALE GENOMIC DNA]</scope>
    <source>
        <strain evidence="1 2">PSKA42</strain>
    </source>
</reference>